<dbReference type="AlphaFoldDB" id="A0A401TRW7"/>
<comment type="caution">
    <text evidence="1">The sequence shown here is derived from an EMBL/GenBank/DDBJ whole genome shotgun (WGS) entry which is preliminary data.</text>
</comment>
<dbReference type="Proteomes" id="UP000287033">
    <property type="component" value="Unassembled WGS sequence"/>
</dbReference>
<dbReference type="InterPro" id="IPR039471">
    <property type="entry name" value="CXorf65-like"/>
</dbReference>
<name>A0A401TRW7_CHIPU</name>
<evidence type="ECO:0000313" key="2">
    <source>
        <dbReference type="Proteomes" id="UP000287033"/>
    </source>
</evidence>
<reference evidence="1 2" key="1">
    <citation type="journal article" date="2018" name="Nat. Ecol. Evol.">
        <title>Shark genomes provide insights into elasmobranch evolution and the origin of vertebrates.</title>
        <authorList>
            <person name="Hara Y"/>
            <person name="Yamaguchi K"/>
            <person name="Onimaru K"/>
            <person name="Kadota M"/>
            <person name="Koyanagi M"/>
            <person name="Keeley SD"/>
            <person name="Tatsumi K"/>
            <person name="Tanaka K"/>
            <person name="Motone F"/>
            <person name="Kageyama Y"/>
            <person name="Nozu R"/>
            <person name="Adachi N"/>
            <person name="Nishimura O"/>
            <person name="Nakagawa R"/>
            <person name="Tanegashima C"/>
            <person name="Kiyatake I"/>
            <person name="Matsumoto R"/>
            <person name="Murakumo K"/>
            <person name="Nishida K"/>
            <person name="Terakita A"/>
            <person name="Kuratani S"/>
            <person name="Sato K"/>
            <person name="Hyodo S Kuraku.S."/>
        </authorList>
    </citation>
    <scope>NUCLEOTIDE SEQUENCE [LARGE SCALE GENOMIC DNA]</scope>
</reference>
<gene>
    <name evidence="1" type="ORF">chiPu_0029205</name>
</gene>
<accession>A0A401TRW7</accession>
<dbReference type="OrthoDB" id="2109241at2759"/>
<dbReference type="Pfam" id="PF15874">
    <property type="entry name" value="Il2rg"/>
    <property type="match status" value="1"/>
</dbReference>
<keyword evidence="2" id="KW-1185">Reference proteome</keyword>
<dbReference type="EMBL" id="BEZZ01150777">
    <property type="protein sequence ID" value="GCC45387.1"/>
    <property type="molecule type" value="Genomic_DNA"/>
</dbReference>
<protein>
    <submittedName>
        <fullName evidence="1">Uncharacterized protein</fullName>
    </submittedName>
</protein>
<evidence type="ECO:0000313" key="1">
    <source>
        <dbReference type="EMBL" id="GCC45387.1"/>
    </source>
</evidence>
<proteinExistence type="predicted"/>
<feature type="non-terminal residue" evidence="1">
    <location>
        <position position="37"/>
    </location>
</feature>
<organism evidence="1 2">
    <name type="scientific">Chiloscyllium punctatum</name>
    <name type="common">Brownbanded bambooshark</name>
    <name type="synonym">Hemiscyllium punctatum</name>
    <dbReference type="NCBI Taxonomy" id="137246"/>
    <lineage>
        <taxon>Eukaryota</taxon>
        <taxon>Metazoa</taxon>
        <taxon>Chordata</taxon>
        <taxon>Craniata</taxon>
        <taxon>Vertebrata</taxon>
        <taxon>Chondrichthyes</taxon>
        <taxon>Elasmobranchii</taxon>
        <taxon>Galeomorphii</taxon>
        <taxon>Galeoidea</taxon>
        <taxon>Orectolobiformes</taxon>
        <taxon>Hemiscylliidae</taxon>
        <taxon>Chiloscyllium</taxon>
    </lineage>
</organism>
<sequence>MFFTLKYGDDKMALLNLQCQVPVLMDHIRTLCHCRPQ</sequence>